<dbReference type="CDD" id="cd00084">
    <property type="entry name" value="HMG-box_SF"/>
    <property type="match status" value="1"/>
</dbReference>
<dbReference type="Gene3D" id="1.10.30.10">
    <property type="entry name" value="High mobility group box domain"/>
    <property type="match status" value="2"/>
</dbReference>
<feature type="domain" description="HMG box" evidence="4">
    <location>
        <begin position="146"/>
        <end position="193"/>
    </location>
</feature>
<evidence type="ECO:0000313" key="6">
    <source>
        <dbReference type="Proteomes" id="UP000789508"/>
    </source>
</evidence>
<keyword evidence="1 2" id="KW-0238">DNA-binding</keyword>
<keyword evidence="6" id="KW-1185">Reference proteome</keyword>
<evidence type="ECO:0000256" key="2">
    <source>
        <dbReference type="PROSITE-ProRule" id="PRU00267"/>
    </source>
</evidence>
<name>A0A9N9HRQ0_9GLOM</name>
<keyword evidence="2" id="KW-0539">Nucleus</keyword>
<proteinExistence type="predicted"/>
<evidence type="ECO:0000256" key="1">
    <source>
        <dbReference type="ARBA" id="ARBA00023125"/>
    </source>
</evidence>
<feature type="DNA-binding region" description="HMG box" evidence="2">
    <location>
        <begin position="146"/>
        <end position="193"/>
    </location>
</feature>
<dbReference type="PANTHER" id="PTHR48112">
    <property type="entry name" value="HIGH MOBILITY GROUP PROTEIN DSP1"/>
    <property type="match status" value="1"/>
</dbReference>
<organism evidence="5 6">
    <name type="scientific">Ambispora leptoticha</name>
    <dbReference type="NCBI Taxonomy" id="144679"/>
    <lineage>
        <taxon>Eukaryota</taxon>
        <taxon>Fungi</taxon>
        <taxon>Fungi incertae sedis</taxon>
        <taxon>Mucoromycota</taxon>
        <taxon>Glomeromycotina</taxon>
        <taxon>Glomeromycetes</taxon>
        <taxon>Archaeosporales</taxon>
        <taxon>Ambisporaceae</taxon>
        <taxon>Ambispora</taxon>
    </lineage>
</organism>
<feature type="region of interest" description="Disordered" evidence="3">
    <location>
        <begin position="31"/>
        <end position="52"/>
    </location>
</feature>
<evidence type="ECO:0000259" key="4">
    <source>
        <dbReference type="PROSITE" id="PS50118"/>
    </source>
</evidence>
<dbReference type="PANTHER" id="PTHR48112:SF22">
    <property type="entry name" value="MITOCHONDRIAL TRANSCRIPTION FACTOR A, ISOFORM B"/>
    <property type="match status" value="1"/>
</dbReference>
<reference evidence="5" key="1">
    <citation type="submission" date="2021-06" db="EMBL/GenBank/DDBJ databases">
        <authorList>
            <person name="Kallberg Y."/>
            <person name="Tangrot J."/>
            <person name="Rosling A."/>
        </authorList>
    </citation>
    <scope>NUCLEOTIDE SEQUENCE</scope>
    <source>
        <strain evidence="5">FL130A</strain>
    </source>
</reference>
<evidence type="ECO:0000313" key="5">
    <source>
        <dbReference type="EMBL" id="CAG8702190.1"/>
    </source>
</evidence>
<dbReference type="GO" id="GO:0003677">
    <property type="term" value="F:DNA binding"/>
    <property type="evidence" value="ECO:0007669"/>
    <property type="project" value="UniProtKB-UniRule"/>
</dbReference>
<feature type="domain" description="HMG box" evidence="4">
    <location>
        <begin position="49"/>
        <end position="117"/>
    </location>
</feature>
<gene>
    <name evidence="5" type="ORF">ALEPTO_LOCUS11624</name>
</gene>
<sequence length="193" mass="22619">MIRQLTKTLSLHFINPRVATSQVTVCRALTTQSSSRTKKEQVPKPDEGPKRPLTSYGLFFMEHLQKFKDEMPGKPTTEFAKKAGEMWSSLSEEKKKPYYEKYARERQKYEVAHKKWLESMTSLDIIRQNALRKAHNKKPMKDPTYPKRAVSPYIVFSTSLQAKPPVAKMQDVKERVRYIAEEWRKLSPEEKKV</sequence>
<dbReference type="Proteomes" id="UP000789508">
    <property type="component" value="Unassembled WGS sequence"/>
</dbReference>
<protein>
    <submittedName>
        <fullName evidence="5">13717_t:CDS:1</fullName>
    </submittedName>
</protein>
<dbReference type="Pfam" id="PF00505">
    <property type="entry name" value="HMG_box"/>
    <property type="match status" value="1"/>
</dbReference>
<dbReference type="GO" id="GO:0005634">
    <property type="term" value="C:nucleus"/>
    <property type="evidence" value="ECO:0007669"/>
    <property type="project" value="UniProtKB-UniRule"/>
</dbReference>
<feature type="DNA-binding region" description="HMG box" evidence="2">
    <location>
        <begin position="49"/>
        <end position="117"/>
    </location>
</feature>
<dbReference type="OrthoDB" id="5550281at2759"/>
<dbReference type="GO" id="GO:0006357">
    <property type="term" value="P:regulation of transcription by RNA polymerase II"/>
    <property type="evidence" value="ECO:0007669"/>
    <property type="project" value="TreeGrafter"/>
</dbReference>
<comment type="caution">
    <text evidence="5">The sequence shown here is derived from an EMBL/GenBank/DDBJ whole genome shotgun (WGS) entry which is preliminary data.</text>
</comment>
<feature type="compositionally biased region" description="Basic and acidic residues" evidence="3">
    <location>
        <begin position="37"/>
        <end position="50"/>
    </location>
</feature>
<evidence type="ECO:0000256" key="3">
    <source>
        <dbReference type="SAM" id="MobiDB-lite"/>
    </source>
</evidence>
<dbReference type="InterPro" id="IPR036910">
    <property type="entry name" value="HMG_box_dom_sf"/>
</dbReference>
<dbReference type="SUPFAM" id="SSF47095">
    <property type="entry name" value="HMG-box"/>
    <property type="match status" value="2"/>
</dbReference>
<dbReference type="InterPro" id="IPR050342">
    <property type="entry name" value="HMGB"/>
</dbReference>
<dbReference type="InterPro" id="IPR009071">
    <property type="entry name" value="HMG_box_dom"/>
</dbReference>
<dbReference type="PROSITE" id="PS50118">
    <property type="entry name" value="HMG_BOX_2"/>
    <property type="match status" value="2"/>
</dbReference>
<accession>A0A9N9HRQ0</accession>
<dbReference type="AlphaFoldDB" id="A0A9N9HRQ0"/>
<dbReference type="SMART" id="SM00398">
    <property type="entry name" value="HMG"/>
    <property type="match status" value="1"/>
</dbReference>
<dbReference type="EMBL" id="CAJVPS010019763">
    <property type="protein sequence ID" value="CAG8702190.1"/>
    <property type="molecule type" value="Genomic_DNA"/>
</dbReference>